<feature type="transmembrane region" description="Helical" evidence="1">
    <location>
        <begin position="7"/>
        <end position="30"/>
    </location>
</feature>
<protein>
    <recommendedName>
        <fullName evidence="4">DUF2306 domain-containing protein</fullName>
    </recommendedName>
</protein>
<keyword evidence="3" id="KW-1185">Reference proteome</keyword>
<dbReference type="EMBL" id="FOIR01000001">
    <property type="protein sequence ID" value="SEV90490.1"/>
    <property type="molecule type" value="Genomic_DNA"/>
</dbReference>
<dbReference type="Proteomes" id="UP000199437">
    <property type="component" value="Unassembled WGS sequence"/>
</dbReference>
<dbReference type="STRING" id="1267423.SAMN05216290_0593"/>
<dbReference type="RefSeq" id="WP_139177370.1">
    <property type="nucleotide sequence ID" value="NZ_FOIR01000001.1"/>
</dbReference>
<sequence length="232" mass="26414">MELFSQILIISHVVAGSLTLISGLAAAFIGKKGGKLHRQVGQVFYWSMTWILVSALLIISFVRFNFFLLIIAVFSYYMNFSGVRVLKLRHSLKPMWYDWAAAIITTLFGLSLFGVGINIFATRGTGQMIAYLCLFFGFFTAQTGALNLRGFLRVNSQERMWWWFAHMNSMCGALISSITAFLVQNGEIFNMPNNYSWSLWVLPAFVGIPLMSFWANKYRKQFKLGKYAVSQN</sequence>
<keyword evidence="1" id="KW-0472">Membrane</keyword>
<dbReference type="AlphaFoldDB" id="A0A1I0MQE4"/>
<name>A0A1I0MQE4_9BACT</name>
<evidence type="ECO:0000313" key="2">
    <source>
        <dbReference type="EMBL" id="SEV90490.1"/>
    </source>
</evidence>
<dbReference type="GeneID" id="99985346"/>
<feature type="transmembrane region" description="Helical" evidence="1">
    <location>
        <begin position="99"/>
        <end position="122"/>
    </location>
</feature>
<gene>
    <name evidence="2" type="ORF">SAMN05216290_0593</name>
</gene>
<feature type="transmembrane region" description="Helical" evidence="1">
    <location>
        <begin position="195"/>
        <end position="215"/>
    </location>
</feature>
<evidence type="ECO:0000256" key="1">
    <source>
        <dbReference type="SAM" id="Phobius"/>
    </source>
</evidence>
<evidence type="ECO:0008006" key="4">
    <source>
        <dbReference type="Google" id="ProtNLM"/>
    </source>
</evidence>
<dbReference type="OrthoDB" id="5984490at2"/>
<proteinExistence type="predicted"/>
<keyword evidence="1" id="KW-0812">Transmembrane</keyword>
<feature type="transmembrane region" description="Helical" evidence="1">
    <location>
        <begin position="50"/>
        <end position="78"/>
    </location>
</feature>
<accession>A0A1I0MQE4</accession>
<feature type="transmembrane region" description="Helical" evidence="1">
    <location>
        <begin position="160"/>
        <end position="183"/>
    </location>
</feature>
<feature type="transmembrane region" description="Helical" evidence="1">
    <location>
        <begin position="128"/>
        <end position="148"/>
    </location>
</feature>
<keyword evidence="1" id="KW-1133">Transmembrane helix</keyword>
<evidence type="ECO:0000313" key="3">
    <source>
        <dbReference type="Proteomes" id="UP000199437"/>
    </source>
</evidence>
<reference evidence="3" key="1">
    <citation type="submission" date="2016-10" db="EMBL/GenBank/DDBJ databases">
        <authorList>
            <person name="Varghese N."/>
            <person name="Submissions S."/>
        </authorList>
    </citation>
    <scope>NUCLEOTIDE SEQUENCE [LARGE SCALE GENOMIC DNA]</scope>
    <source>
        <strain evidence="3">CGMCC 1.12402</strain>
    </source>
</reference>
<organism evidence="2 3">
    <name type="scientific">Roseivirga pacifica</name>
    <dbReference type="NCBI Taxonomy" id="1267423"/>
    <lineage>
        <taxon>Bacteria</taxon>
        <taxon>Pseudomonadati</taxon>
        <taxon>Bacteroidota</taxon>
        <taxon>Cytophagia</taxon>
        <taxon>Cytophagales</taxon>
        <taxon>Roseivirgaceae</taxon>
        <taxon>Roseivirga</taxon>
    </lineage>
</organism>